<evidence type="ECO:0000256" key="8">
    <source>
        <dbReference type="ARBA" id="ARBA00023049"/>
    </source>
</evidence>
<dbReference type="OrthoDB" id="1413014at2759"/>
<dbReference type="Pfam" id="PF06480">
    <property type="entry name" value="FtsH_ext"/>
    <property type="match status" value="1"/>
</dbReference>
<dbReference type="EMBL" id="KQ242687">
    <property type="protein sequence ID" value="KNC77593.1"/>
    <property type="molecule type" value="Genomic_DNA"/>
</dbReference>
<accession>A0A0L0FNP1</accession>
<dbReference type="RefSeq" id="XP_014151495.1">
    <property type="nucleotide sequence ID" value="XM_014296020.1"/>
</dbReference>
<evidence type="ECO:0000313" key="10">
    <source>
        <dbReference type="EMBL" id="KNC77593.1"/>
    </source>
</evidence>
<dbReference type="GO" id="GO:0004222">
    <property type="term" value="F:metalloendopeptidase activity"/>
    <property type="evidence" value="ECO:0007669"/>
    <property type="project" value="InterPro"/>
</dbReference>
<keyword evidence="3" id="KW-0479">Metal-binding</keyword>
<dbReference type="GO" id="GO:0034982">
    <property type="term" value="P:mitochondrial protein processing"/>
    <property type="evidence" value="ECO:0007669"/>
    <property type="project" value="TreeGrafter"/>
</dbReference>
<dbReference type="STRING" id="667725.A0A0L0FNP1"/>
<dbReference type="Proteomes" id="UP000054560">
    <property type="component" value="Unassembled WGS sequence"/>
</dbReference>
<feature type="domain" description="Peptidase M41 FtsH extracellular" evidence="9">
    <location>
        <begin position="21"/>
        <end position="125"/>
    </location>
</feature>
<evidence type="ECO:0000256" key="3">
    <source>
        <dbReference type="ARBA" id="ARBA00022723"/>
    </source>
</evidence>
<dbReference type="GeneID" id="25910455"/>
<keyword evidence="5" id="KW-0378">Hydrolase</keyword>
<dbReference type="GO" id="GO:0005745">
    <property type="term" value="C:m-AAA complex"/>
    <property type="evidence" value="ECO:0007669"/>
    <property type="project" value="TreeGrafter"/>
</dbReference>
<organism evidence="10 11">
    <name type="scientific">Sphaeroforma arctica JP610</name>
    <dbReference type="NCBI Taxonomy" id="667725"/>
    <lineage>
        <taxon>Eukaryota</taxon>
        <taxon>Ichthyosporea</taxon>
        <taxon>Ichthyophonida</taxon>
        <taxon>Sphaeroforma</taxon>
    </lineage>
</organism>
<dbReference type="GO" id="GO:0005524">
    <property type="term" value="F:ATP binding"/>
    <property type="evidence" value="ECO:0007669"/>
    <property type="project" value="UniProtKB-KW"/>
</dbReference>
<reference evidence="10 11" key="1">
    <citation type="submission" date="2011-02" db="EMBL/GenBank/DDBJ databases">
        <title>The Genome Sequence of Sphaeroforma arctica JP610.</title>
        <authorList>
            <consortium name="The Broad Institute Genome Sequencing Platform"/>
            <person name="Russ C."/>
            <person name="Cuomo C."/>
            <person name="Young S.K."/>
            <person name="Zeng Q."/>
            <person name="Gargeya S."/>
            <person name="Alvarado L."/>
            <person name="Berlin A."/>
            <person name="Chapman S.B."/>
            <person name="Chen Z."/>
            <person name="Freedman E."/>
            <person name="Gellesch M."/>
            <person name="Goldberg J."/>
            <person name="Griggs A."/>
            <person name="Gujja S."/>
            <person name="Heilman E."/>
            <person name="Heiman D."/>
            <person name="Howarth C."/>
            <person name="Mehta T."/>
            <person name="Neiman D."/>
            <person name="Pearson M."/>
            <person name="Roberts A."/>
            <person name="Saif S."/>
            <person name="Shea T."/>
            <person name="Shenoy N."/>
            <person name="Sisk P."/>
            <person name="Stolte C."/>
            <person name="Sykes S."/>
            <person name="White J."/>
            <person name="Yandava C."/>
            <person name="Burger G."/>
            <person name="Gray M.W."/>
            <person name="Holland P.W.H."/>
            <person name="King N."/>
            <person name="Lang F.B.F."/>
            <person name="Roger A.J."/>
            <person name="Ruiz-Trillo I."/>
            <person name="Haas B."/>
            <person name="Nusbaum C."/>
            <person name="Birren B."/>
        </authorList>
    </citation>
    <scope>NUCLEOTIDE SEQUENCE [LARGE SCALE GENOMIC DNA]</scope>
    <source>
        <strain evidence="10 11">JP610</strain>
    </source>
</reference>
<gene>
    <name evidence="10" type="ORF">SARC_09951</name>
</gene>
<dbReference type="InterPro" id="IPR050928">
    <property type="entry name" value="ATP-dep_Zn_Metalloprotease"/>
</dbReference>
<keyword evidence="8" id="KW-0482">Metalloprotease</keyword>
<protein>
    <recommendedName>
        <fullName evidence="9">Peptidase M41 FtsH extracellular domain-containing protein</fullName>
    </recommendedName>
</protein>
<keyword evidence="7" id="KW-0067">ATP-binding</keyword>
<evidence type="ECO:0000256" key="2">
    <source>
        <dbReference type="ARBA" id="ARBA00022670"/>
    </source>
</evidence>
<dbReference type="eggNOG" id="KOG0731">
    <property type="taxonomic scope" value="Eukaryota"/>
</dbReference>
<keyword evidence="4" id="KW-0547">Nucleotide-binding</keyword>
<dbReference type="InterPro" id="IPR011546">
    <property type="entry name" value="Pept_M41_FtsH_extracell"/>
</dbReference>
<feature type="non-terminal residue" evidence="10">
    <location>
        <position position="239"/>
    </location>
</feature>
<evidence type="ECO:0000256" key="7">
    <source>
        <dbReference type="ARBA" id="ARBA00022840"/>
    </source>
</evidence>
<dbReference type="Gene3D" id="3.40.1690.20">
    <property type="match status" value="1"/>
</dbReference>
<evidence type="ECO:0000256" key="4">
    <source>
        <dbReference type="ARBA" id="ARBA00022741"/>
    </source>
</evidence>
<dbReference type="PANTHER" id="PTHR43655">
    <property type="entry name" value="ATP-DEPENDENT PROTEASE"/>
    <property type="match status" value="1"/>
</dbReference>
<dbReference type="GO" id="GO:0004176">
    <property type="term" value="F:ATP-dependent peptidase activity"/>
    <property type="evidence" value="ECO:0007669"/>
    <property type="project" value="InterPro"/>
</dbReference>
<evidence type="ECO:0000313" key="11">
    <source>
        <dbReference type="Proteomes" id="UP000054560"/>
    </source>
</evidence>
<proteinExistence type="predicted"/>
<dbReference type="GO" id="GO:0008270">
    <property type="term" value="F:zinc ion binding"/>
    <property type="evidence" value="ECO:0007669"/>
    <property type="project" value="InterPro"/>
</dbReference>
<evidence type="ECO:0000256" key="1">
    <source>
        <dbReference type="ARBA" id="ARBA00001947"/>
    </source>
</evidence>
<comment type="cofactor">
    <cofactor evidence="1">
        <name>Zn(2+)</name>
        <dbReference type="ChEBI" id="CHEBI:29105"/>
    </cofactor>
</comment>
<evidence type="ECO:0000256" key="5">
    <source>
        <dbReference type="ARBA" id="ARBA00022801"/>
    </source>
</evidence>
<keyword evidence="6" id="KW-0862">Zinc</keyword>
<evidence type="ECO:0000256" key="6">
    <source>
        <dbReference type="ARBA" id="ARBA00022833"/>
    </source>
</evidence>
<evidence type="ECO:0000259" key="9">
    <source>
        <dbReference type="Pfam" id="PF06480"/>
    </source>
</evidence>
<keyword evidence="11" id="KW-1185">Reference proteome</keyword>
<name>A0A0L0FNP1_9EUKA</name>
<keyword evidence="2" id="KW-0645">Protease</keyword>
<dbReference type="AlphaFoldDB" id="A0A0L0FNP1"/>
<sequence>MLAYAADALDVNRLRNRAIQVLIGGGLLIWYFTPEDEHKPKEISYKEFKVTLLKHGDIDHVQVLNKTDVLLYIRKGRLGQDSYLRIHPEDDTGHIRSANHPEYTLSITDAEHFERTLEAEQRNLGLMPYEYLPVTYSNAVVIGAADVLKVLPTVGFLAIIFITYQRARGMGGGKTGPPGGMGGDGGASSIFKMNKSRATLHKPSEVKVKFADVAGCTEAKVEIMEFVNFLKHPEEYEKL</sequence>
<dbReference type="PANTHER" id="PTHR43655:SF2">
    <property type="entry name" value="AFG3 LIKE MATRIX AAA PEPTIDASE SUBUNIT 2, ISOFORM A"/>
    <property type="match status" value="1"/>
</dbReference>